<comment type="caution">
    <text evidence="4">The sequence shown here is derived from an EMBL/GenBank/DDBJ whole genome shotgun (WGS) entry which is preliminary data.</text>
</comment>
<keyword evidence="3" id="KW-0342">GTP-binding</keyword>
<gene>
    <name evidence="4" type="primary">Rab42</name>
    <name evidence="4" type="ORF">HALSEN_R04670</name>
</gene>
<proteinExistence type="inferred from homology"/>
<keyword evidence="5" id="KW-1185">Reference proteome</keyword>
<accession>A0A851YUC4</accession>
<comment type="similarity">
    <text evidence="1">Belongs to the small GTPase superfamily. Rab family.</text>
</comment>
<evidence type="ECO:0000256" key="3">
    <source>
        <dbReference type="ARBA" id="ARBA00023134"/>
    </source>
</evidence>
<dbReference type="FunFam" id="3.40.50.300:FF:001447">
    <property type="entry name" value="Ras-related protein Rab-1B"/>
    <property type="match status" value="1"/>
</dbReference>
<reference evidence="4" key="1">
    <citation type="submission" date="2019-09" db="EMBL/GenBank/DDBJ databases">
        <title>Bird 10,000 Genomes (B10K) Project - Family phase.</title>
        <authorList>
            <person name="Zhang G."/>
        </authorList>
    </citation>
    <scope>NUCLEOTIDE SEQUENCE</scope>
    <source>
        <strain evidence="4">B10K-DU-024-03</strain>
        <tissue evidence="4">Muscle</tissue>
    </source>
</reference>
<organism evidence="4 5">
    <name type="scientific">Halcyon senegalensis</name>
    <dbReference type="NCBI Taxonomy" id="342381"/>
    <lineage>
        <taxon>Eukaryota</taxon>
        <taxon>Metazoa</taxon>
        <taxon>Chordata</taxon>
        <taxon>Craniata</taxon>
        <taxon>Vertebrata</taxon>
        <taxon>Euteleostomi</taxon>
        <taxon>Archelosauria</taxon>
        <taxon>Archosauria</taxon>
        <taxon>Dinosauria</taxon>
        <taxon>Saurischia</taxon>
        <taxon>Theropoda</taxon>
        <taxon>Coelurosauria</taxon>
        <taxon>Aves</taxon>
        <taxon>Neognathae</taxon>
        <taxon>Neoaves</taxon>
        <taxon>Telluraves</taxon>
        <taxon>Coraciimorphae</taxon>
        <taxon>Coraciiformes</taxon>
        <taxon>Alcedinidae</taxon>
        <taxon>Halcyon</taxon>
    </lineage>
</organism>
<dbReference type="SMART" id="SM00174">
    <property type="entry name" value="RHO"/>
    <property type="match status" value="1"/>
</dbReference>
<dbReference type="SMART" id="SM00175">
    <property type="entry name" value="RAB"/>
    <property type="match status" value="1"/>
</dbReference>
<dbReference type="InterPro" id="IPR005225">
    <property type="entry name" value="Small_GTP-bd"/>
</dbReference>
<dbReference type="NCBIfam" id="TIGR00231">
    <property type="entry name" value="small_GTP"/>
    <property type="match status" value="1"/>
</dbReference>
<dbReference type="GO" id="GO:0005525">
    <property type="term" value="F:GTP binding"/>
    <property type="evidence" value="ECO:0007669"/>
    <property type="project" value="UniProtKB-KW"/>
</dbReference>
<dbReference type="SMART" id="SM00173">
    <property type="entry name" value="RAS"/>
    <property type="match status" value="1"/>
</dbReference>
<feature type="non-terminal residue" evidence="4">
    <location>
        <position position="216"/>
    </location>
</feature>
<dbReference type="InterPro" id="IPR001806">
    <property type="entry name" value="Small_GTPase"/>
</dbReference>
<dbReference type="Gene3D" id="3.40.50.300">
    <property type="entry name" value="P-loop containing nucleotide triphosphate hydrolases"/>
    <property type="match status" value="1"/>
</dbReference>
<dbReference type="PROSITE" id="PS51419">
    <property type="entry name" value="RAB"/>
    <property type="match status" value="1"/>
</dbReference>
<dbReference type="PROSITE" id="PS51420">
    <property type="entry name" value="RHO"/>
    <property type="match status" value="1"/>
</dbReference>
<dbReference type="SUPFAM" id="SSF52540">
    <property type="entry name" value="P-loop containing nucleoside triphosphate hydrolases"/>
    <property type="match status" value="1"/>
</dbReference>
<evidence type="ECO:0000313" key="5">
    <source>
        <dbReference type="Proteomes" id="UP000648918"/>
    </source>
</evidence>
<dbReference type="GO" id="GO:0003924">
    <property type="term" value="F:GTPase activity"/>
    <property type="evidence" value="ECO:0007669"/>
    <property type="project" value="InterPro"/>
</dbReference>
<evidence type="ECO:0000313" key="4">
    <source>
        <dbReference type="EMBL" id="NXD84566.1"/>
    </source>
</evidence>
<dbReference type="SMART" id="SM00176">
    <property type="entry name" value="RAN"/>
    <property type="match status" value="1"/>
</dbReference>
<sequence length="216" mass="23232">PDPGGHYQFRVIVLGDTAVGKSSLLRCFVEGPAVGRGGLATPGPTVGVEFSSRTVPLLPAGKAKLQLWDTAGQERFRSITRSFYRSAAGVLLVFDLTNRASFEHVPEWYREAAGDLPPPTFVLVGHKCDLVGERAVSAEEAGQLAATLGMTFVETSARSNLNVELAFQMLARGIQRVMEDQGGLAPHRGSGGIRLIPSQSRCRALARGEPRERCQC</sequence>
<keyword evidence="2" id="KW-0547">Nucleotide-binding</keyword>
<dbReference type="Proteomes" id="UP000648918">
    <property type="component" value="Unassembled WGS sequence"/>
</dbReference>
<dbReference type="InterPro" id="IPR027417">
    <property type="entry name" value="P-loop_NTPase"/>
</dbReference>
<dbReference type="InterPro" id="IPR050209">
    <property type="entry name" value="Rab_GTPases_membrane_traffic"/>
</dbReference>
<evidence type="ECO:0000256" key="2">
    <source>
        <dbReference type="ARBA" id="ARBA00022741"/>
    </source>
</evidence>
<dbReference type="AlphaFoldDB" id="A0A851YUC4"/>
<protein>
    <submittedName>
        <fullName evidence="4">RAB42 protein</fullName>
    </submittedName>
</protein>
<evidence type="ECO:0000256" key="1">
    <source>
        <dbReference type="ARBA" id="ARBA00006270"/>
    </source>
</evidence>
<dbReference type="OrthoDB" id="9989112at2759"/>
<dbReference type="PRINTS" id="PR00449">
    <property type="entry name" value="RASTRNSFRMNG"/>
</dbReference>
<dbReference type="EMBL" id="WBNJ01000355">
    <property type="protein sequence ID" value="NXD84566.1"/>
    <property type="molecule type" value="Genomic_DNA"/>
</dbReference>
<dbReference type="PANTHER" id="PTHR47979">
    <property type="entry name" value="DRAB11-RELATED"/>
    <property type="match status" value="1"/>
</dbReference>
<dbReference type="Pfam" id="PF00071">
    <property type="entry name" value="Ras"/>
    <property type="match status" value="1"/>
</dbReference>
<dbReference type="PROSITE" id="PS51421">
    <property type="entry name" value="RAS"/>
    <property type="match status" value="1"/>
</dbReference>
<name>A0A851YUC4_9AVES</name>
<feature type="non-terminal residue" evidence="4">
    <location>
        <position position="1"/>
    </location>
</feature>